<sequence length="583" mass="64468">MKTKNKVMTTKRGNENFGNGNVLNFVLAGLFAVVLVFLARGNVFAYSNLGGGVCECDSCSDCTNALNDNANCSCTAKLNKSITDIQGTCIDDPENFTNKTFDCQGNVIKGYPYYFANYAIHTRDKQNNTIKNCVITQFYGGIYLYSFSNNTLTNNTTNNNVSYGIYGIYLYSFSNNTITSNTTNNNGGNYGGISLEHSSNNALVNNTANSNNWMGINLESDSSNNTLTNNTANSNIFGIYLEQSINNILRNNTFANNRFNFNIYESEISHYYQDIDKSNIVNNKPIYYLKDCAKSEINESSDDEFVALISCDNITLKNLNLTRNSHGILLVHTTNSRILNNTVNSNYEGRIYLYLCVNNTMSNNIANLNIFGISLDSSSNNNTLTNNTANSNMGSGRIMLRHSSNNTLTNNTADNNRHDGIHFLWGSNFNEILNNKISNNKNGITLSNCDHPGIGCFERNTNNTIQGNEILNNTVGIFSNASNSTINSNYVCGNTQLDFDLGDWLSSVGDNNYCGNAGGWNDANTIGCQNTGKATSIFDLVEMLEYLNREKNLSYLSYCDLDNDNNVNLPDAFALIDKIVREG</sequence>
<dbReference type="Proteomes" id="UP000738826">
    <property type="component" value="Unassembled WGS sequence"/>
</dbReference>
<dbReference type="PANTHER" id="PTHR22990:SF15">
    <property type="entry name" value="F-BOX ONLY PROTEIN 10"/>
    <property type="match status" value="1"/>
</dbReference>
<feature type="domain" description="Periplasmic copper-binding protein NosD beta helix" evidence="5">
    <location>
        <begin position="313"/>
        <end position="496"/>
    </location>
</feature>
<dbReference type="InterPro" id="IPR011050">
    <property type="entry name" value="Pectin_lyase_fold/virulence"/>
</dbReference>
<dbReference type="AlphaFoldDB" id="A0A8J7YVG4"/>
<evidence type="ECO:0000259" key="5">
    <source>
        <dbReference type="Pfam" id="PF05048"/>
    </source>
</evidence>
<evidence type="ECO:0000256" key="2">
    <source>
        <dbReference type="ARBA" id="ARBA00022737"/>
    </source>
</evidence>
<evidence type="ECO:0000256" key="3">
    <source>
        <dbReference type="ARBA" id="ARBA00022786"/>
    </source>
</evidence>
<dbReference type="InterPro" id="IPR006626">
    <property type="entry name" value="PbH1"/>
</dbReference>
<keyword evidence="3" id="KW-0833">Ubl conjugation pathway</keyword>
<name>A0A8J7YVG4_9ARCH</name>
<keyword evidence="4" id="KW-0472">Membrane</keyword>
<dbReference type="EMBL" id="JAACQH010000062">
    <property type="protein sequence ID" value="NCS91449.1"/>
    <property type="molecule type" value="Genomic_DNA"/>
</dbReference>
<comment type="pathway">
    <text evidence="1">Protein modification; protein ubiquitination.</text>
</comment>
<evidence type="ECO:0000256" key="1">
    <source>
        <dbReference type="ARBA" id="ARBA00004906"/>
    </source>
</evidence>
<feature type="transmembrane region" description="Helical" evidence="4">
    <location>
        <begin position="21"/>
        <end position="39"/>
    </location>
</feature>
<dbReference type="EMBL" id="JAACVF010000040">
    <property type="protein sequence ID" value="NCN64759.1"/>
    <property type="molecule type" value="Genomic_DNA"/>
</dbReference>
<evidence type="ECO:0000256" key="4">
    <source>
        <dbReference type="SAM" id="Phobius"/>
    </source>
</evidence>
<dbReference type="Proteomes" id="UP000768163">
    <property type="component" value="Unassembled WGS sequence"/>
</dbReference>
<dbReference type="SUPFAM" id="SSF51126">
    <property type="entry name" value="Pectin lyase-like"/>
    <property type="match status" value="2"/>
</dbReference>
<feature type="domain" description="Periplasmic copper-binding protein NosD beta helix" evidence="5">
    <location>
        <begin position="103"/>
        <end position="283"/>
    </location>
</feature>
<keyword evidence="2" id="KW-0677">Repeat</keyword>
<dbReference type="InterPro" id="IPR007742">
    <property type="entry name" value="NosD_dom"/>
</dbReference>
<dbReference type="InterPro" id="IPR022441">
    <property type="entry name" value="Para_beta_helix_rpt-2"/>
</dbReference>
<dbReference type="NCBIfam" id="TIGR03804">
    <property type="entry name" value="para_beta_helix"/>
    <property type="match status" value="9"/>
</dbReference>
<proteinExistence type="predicted"/>
<comment type="caution">
    <text evidence="7">The sequence shown here is derived from an EMBL/GenBank/DDBJ whole genome shotgun (WGS) entry which is preliminary data.</text>
</comment>
<reference evidence="7" key="1">
    <citation type="submission" date="2019-11" db="EMBL/GenBank/DDBJ databases">
        <title>Lipid analysis of CO2-rich subsurface aquifers suggests an autotrophy-based deep biosphere with lysolipids enriched in CPR bacteria.</title>
        <authorList>
            <person name="Probst A.J."/>
            <person name="Elling F.J."/>
            <person name="Castelle C.J."/>
            <person name="Zhu Q."/>
            <person name="Elvert M."/>
            <person name="Birarda G."/>
            <person name="Holman H.-Y."/>
            <person name="Lane K.R."/>
            <person name="Ladd B."/>
            <person name="Ryan M.C."/>
            <person name="Woyke T."/>
            <person name="Hinrichs K.-U."/>
            <person name="Banfield J.F."/>
        </authorList>
    </citation>
    <scope>NUCLEOTIDE SEQUENCE</scope>
    <source>
        <strain evidence="6">CG_2015-01_33_1645</strain>
        <strain evidence="7">CG_2015-04_33_537</strain>
    </source>
</reference>
<dbReference type="InterPro" id="IPR051550">
    <property type="entry name" value="SCF-Subunits/Alg-Epimerases"/>
</dbReference>
<organism evidence="7 8">
    <name type="scientific">Candidatus Altarchaeum hamiconexum</name>
    <dbReference type="NCBI Taxonomy" id="1803513"/>
    <lineage>
        <taxon>Archaea</taxon>
        <taxon>Candidatus Altarchaeota</taxon>
        <taxon>Candidatus Altiarchaeia</taxon>
        <taxon>Candidatus Altarchaeales</taxon>
        <taxon>Candidatus Altarchaeaceae</taxon>
        <taxon>Candidatus Altarchaeum</taxon>
    </lineage>
</organism>
<keyword evidence="4" id="KW-0812">Transmembrane</keyword>
<evidence type="ECO:0000313" key="8">
    <source>
        <dbReference type="Proteomes" id="UP000738826"/>
    </source>
</evidence>
<dbReference type="PANTHER" id="PTHR22990">
    <property type="entry name" value="F-BOX ONLY PROTEIN"/>
    <property type="match status" value="1"/>
</dbReference>
<accession>A0A8J7YVG4</accession>
<dbReference type="InterPro" id="IPR012334">
    <property type="entry name" value="Pectin_lyas_fold"/>
</dbReference>
<evidence type="ECO:0000313" key="7">
    <source>
        <dbReference type="EMBL" id="NCS91449.1"/>
    </source>
</evidence>
<dbReference type="Gene3D" id="2.160.20.10">
    <property type="entry name" value="Single-stranded right-handed beta-helix, Pectin lyase-like"/>
    <property type="match status" value="2"/>
</dbReference>
<protein>
    <recommendedName>
        <fullName evidence="5">Periplasmic copper-binding protein NosD beta helix domain-containing protein</fullName>
    </recommendedName>
</protein>
<dbReference type="SMART" id="SM00710">
    <property type="entry name" value="PbH1"/>
    <property type="match status" value="12"/>
</dbReference>
<evidence type="ECO:0000313" key="6">
    <source>
        <dbReference type="EMBL" id="NCN64759.1"/>
    </source>
</evidence>
<dbReference type="Pfam" id="PF05048">
    <property type="entry name" value="NosD"/>
    <property type="match status" value="2"/>
</dbReference>
<gene>
    <name evidence="7" type="ORF">GW779_03435</name>
    <name evidence="6" type="ORF">GW910_01605</name>
</gene>
<keyword evidence="4" id="KW-1133">Transmembrane helix</keyword>